<organism evidence="1 2">
    <name type="scientific">Acinetobacter baumannii 99063</name>
    <dbReference type="NCBI Taxonomy" id="1310630"/>
    <lineage>
        <taxon>Bacteria</taxon>
        <taxon>Pseudomonadati</taxon>
        <taxon>Pseudomonadota</taxon>
        <taxon>Gammaproteobacteria</taxon>
        <taxon>Moraxellales</taxon>
        <taxon>Moraxellaceae</taxon>
        <taxon>Acinetobacter</taxon>
        <taxon>Acinetobacter calcoaceticus/baumannii complex</taxon>
    </lineage>
</organism>
<dbReference type="PATRIC" id="fig|1310630.3.peg.2919"/>
<sequence length="156" mass="18013">MLFGDPSIFALKCIDANSKQRKVMINLVLVINGIEVGTLEDGTYIPTFKASLNRIVNPEKLDIKKVELSTEGKFDYFLNPNTTGKYMASLGDSFDDFDIFFYEYESNFVEFIWKLHNQTVFSYLDLRSDITYSGKVPKSYLLKIIKEFLEWVDAVD</sequence>
<accession>A0A009T1I8</accession>
<protein>
    <submittedName>
        <fullName evidence="1">Uncharacterized protein</fullName>
    </submittedName>
</protein>
<reference evidence="1 2" key="1">
    <citation type="submission" date="2014-02" db="EMBL/GenBank/DDBJ databases">
        <title>Comparative genomics and transcriptomics to identify genetic mechanisms underlying the emergence of carbapenem resistant Acinetobacter baumannii (CRAb).</title>
        <authorList>
            <person name="Harris A.D."/>
            <person name="Johnson K.J."/>
            <person name="George J."/>
            <person name="Shefchek K."/>
            <person name="Daugherty S.C."/>
            <person name="Parankush S."/>
            <person name="Sadzewicz L."/>
            <person name="Tallon L."/>
            <person name="Sengamalay N."/>
            <person name="Hazen T.H."/>
            <person name="Rasko D.A."/>
        </authorList>
    </citation>
    <scope>NUCLEOTIDE SEQUENCE [LARGE SCALE GENOMIC DNA]</scope>
    <source>
        <strain evidence="1 2">99063</strain>
    </source>
</reference>
<evidence type="ECO:0000313" key="1">
    <source>
        <dbReference type="EMBL" id="EXC48400.1"/>
    </source>
</evidence>
<comment type="caution">
    <text evidence="1">The sequence shown here is derived from an EMBL/GenBank/DDBJ whole genome shotgun (WGS) entry which is preliminary data.</text>
</comment>
<evidence type="ECO:0000313" key="2">
    <source>
        <dbReference type="Proteomes" id="UP000020735"/>
    </source>
</evidence>
<proteinExistence type="predicted"/>
<dbReference type="RefSeq" id="WP_000896070.1">
    <property type="nucleotide sequence ID" value="NZ_JEXJ01000059.1"/>
</dbReference>
<dbReference type="EMBL" id="JEXJ01000059">
    <property type="protein sequence ID" value="EXC48400.1"/>
    <property type="molecule type" value="Genomic_DNA"/>
</dbReference>
<dbReference type="AlphaFoldDB" id="A0A009T1I8"/>
<gene>
    <name evidence="1" type="ORF">J529_2991</name>
</gene>
<dbReference type="Proteomes" id="UP000020735">
    <property type="component" value="Unassembled WGS sequence"/>
</dbReference>
<name>A0A009T1I8_ACIBA</name>